<comment type="caution">
    <text evidence="1">The sequence shown here is derived from an EMBL/GenBank/DDBJ whole genome shotgun (WGS) entry which is preliminary data.</text>
</comment>
<evidence type="ECO:0000313" key="2">
    <source>
        <dbReference type="Proteomes" id="UP001218188"/>
    </source>
</evidence>
<dbReference type="Proteomes" id="UP001218188">
    <property type="component" value="Unassembled WGS sequence"/>
</dbReference>
<gene>
    <name evidence="1" type="ORF">C8F04DRAFT_1238614</name>
</gene>
<accession>A0AAD6SI35</accession>
<dbReference type="AlphaFoldDB" id="A0AAD6SI35"/>
<protein>
    <submittedName>
        <fullName evidence="1">Uncharacterized protein</fullName>
    </submittedName>
</protein>
<dbReference type="EMBL" id="JARJCM010000137">
    <property type="protein sequence ID" value="KAJ7026515.1"/>
    <property type="molecule type" value="Genomic_DNA"/>
</dbReference>
<proteinExistence type="predicted"/>
<keyword evidence="2" id="KW-1185">Reference proteome</keyword>
<organism evidence="1 2">
    <name type="scientific">Mycena alexandri</name>
    <dbReference type="NCBI Taxonomy" id="1745969"/>
    <lineage>
        <taxon>Eukaryota</taxon>
        <taxon>Fungi</taxon>
        <taxon>Dikarya</taxon>
        <taxon>Basidiomycota</taxon>
        <taxon>Agaricomycotina</taxon>
        <taxon>Agaricomycetes</taxon>
        <taxon>Agaricomycetidae</taxon>
        <taxon>Agaricales</taxon>
        <taxon>Marasmiineae</taxon>
        <taxon>Mycenaceae</taxon>
        <taxon>Mycena</taxon>
    </lineage>
</organism>
<sequence length="728" mass="82320">MFSRMLSLGNRAVALAAYDVDFAAVPQRSEQEGSLYSFKKLSELELDVEDDTECRKFLWNYVVFRAPFEDAVEKPIHAGDGYHARAVCDFAVHCIVIATGLPTRGSRGWVSPGTGTRRDPSSPGATYPKNNQLSMSFCMRALAGLHGSRVTRQPAPRLQPFGSCESLGDAINSTKDFISLLGMWGGVIVDSFLDLEAQSDGFSTSILVRARAMNGLIEELGTNSCFVGTVLLSRYHTKESTPELLEMSYGLDLVGCEIRSSVDFPITAPGYSYPPMCYPYALVFHSTSISMLGRLKANRVSSLAKRVYNNRDFFAVRDRTDGHQDVYNFKAGRAQAIDHEAERKNELREHVVSAFGEIRSVYCVDATCDGINVFRMQLRTLRIIIEVDEADLQQPGDVIDSWFSVANEDIFLPPKQGSFYIVLRPRCNAERTAMERLYSVPEAIGRMLECKLVLERRLHYQRGEAVVKGYELTVIEMRLCDSDEIARISEGYACDIKNLYKAEYEKPRQAGRLALAAVEYGVDFEAVREMSTAEETKFLFVVDLWRGQLRWLSATTDLHRKLNYISEPVYQRWIDVHDSSRIVCLRIWGFATGSCEGKRVYRQQLHQLRKEVSVAESWFDMSSYCRAWEKRDDCFYVMPKDPRPERITRFEAIKPGDGIAFCCTMTRIDRTVARSKIANPGIWRRPDFNAQDHVVTATLPLELHIAGFAAARGLHYLSILQLTGNLNT</sequence>
<reference evidence="1" key="1">
    <citation type="submission" date="2023-03" db="EMBL/GenBank/DDBJ databases">
        <title>Massive genome expansion in bonnet fungi (Mycena s.s.) driven by repeated elements and novel gene families across ecological guilds.</title>
        <authorList>
            <consortium name="Lawrence Berkeley National Laboratory"/>
            <person name="Harder C.B."/>
            <person name="Miyauchi S."/>
            <person name="Viragh M."/>
            <person name="Kuo A."/>
            <person name="Thoen E."/>
            <person name="Andreopoulos B."/>
            <person name="Lu D."/>
            <person name="Skrede I."/>
            <person name="Drula E."/>
            <person name="Henrissat B."/>
            <person name="Morin E."/>
            <person name="Kohler A."/>
            <person name="Barry K."/>
            <person name="LaButti K."/>
            <person name="Morin E."/>
            <person name="Salamov A."/>
            <person name="Lipzen A."/>
            <person name="Mereny Z."/>
            <person name="Hegedus B."/>
            <person name="Baldrian P."/>
            <person name="Stursova M."/>
            <person name="Weitz H."/>
            <person name="Taylor A."/>
            <person name="Grigoriev I.V."/>
            <person name="Nagy L.G."/>
            <person name="Martin F."/>
            <person name="Kauserud H."/>
        </authorList>
    </citation>
    <scope>NUCLEOTIDE SEQUENCE</scope>
    <source>
        <strain evidence="1">CBHHK200</strain>
    </source>
</reference>
<name>A0AAD6SI35_9AGAR</name>
<evidence type="ECO:0000313" key="1">
    <source>
        <dbReference type="EMBL" id="KAJ7026515.1"/>
    </source>
</evidence>